<name>A0A1W1VKX0_9FIRM</name>
<dbReference type="RefSeq" id="WP_084664446.1">
    <property type="nucleotide sequence ID" value="NZ_LT838272.1"/>
</dbReference>
<dbReference type="STRING" id="698762.SAMN00808754_0942"/>
<dbReference type="OrthoDB" id="9811597at2"/>
<evidence type="ECO:0000259" key="1">
    <source>
        <dbReference type="SMART" id="SM00966"/>
    </source>
</evidence>
<sequence>MSRHIAITKLSSRGQIVIPKEIRKILAWEAGDHVAVELEGDHVILRRLLLKELSKEEPSEQKREEAASLRI</sequence>
<dbReference type="InterPro" id="IPR037914">
    <property type="entry name" value="SpoVT-AbrB_sf"/>
</dbReference>
<dbReference type="AlphaFoldDB" id="A0A1W1VKX0"/>
<dbReference type="EMBL" id="LT838272">
    <property type="protein sequence ID" value="SMB93946.1"/>
    <property type="molecule type" value="Genomic_DNA"/>
</dbReference>
<gene>
    <name evidence="2" type="ORF">SAMN00808754_0942</name>
</gene>
<dbReference type="Pfam" id="PF04014">
    <property type="entry name" value="MazE_antitoxin"/>
    <property type="match status" value="1"/>
</dbReference>
<evidence type="ECO:0000313" key="2">
    <source>
        <dbReference type="EMBL" id="SMB93946.1"/>
    </source>
</evidence>
<feature type="domain" description="SpoVT-AbrB" evidence="1">
    <location>
        <begin position="8"/>
        <end position="53"/>
    </location>
</feature>
<proteinExistence type="predicted"/>
<dbReference type="SUPFAM" id="SSF89447">
    <property type="entry name" value="AbrB/MazE/MraZ-like"/>
    <property type="match status" value="1"/>
</dbReference>
<dbReference type="InterPro" id="IPR007159">
    <property type="entry name" value="SpoVT-AbrB_dom"/>
</dbReference>
<keyword evidence="3" id="KW-1185">Reference proteome</keyword>
<reference evidence="2 3" key="1">
    <citation type="submission" date="2017-04" db="EMBL/GenBank/DDBJ databases">
        <authorList>
            <person name="Afonso C.L."/>
            <person name="Miller P.J."/>
            <person name="Scott M.A."/>
            <person name="Spackman E."/>
            <person name="Goraichik I."/>
            <person name="Dimitrov K.M."/>
            <person name="Suarez D.L."/>
            <person name="Swayne D.E."/>
        </authorList>
    </citation>
    <scope>NUCLEOTIDE SEQUENCE [LARGE SCALE GENOMIC DNA]</scope>
    <source>
        <strain evidence="2 3">ToBE</strain>
    </source>
</reference>
<accession>A0A1W1VKX0</accession>
<dbReference type="GO" id="GO:0003677">
    <property type="term" value="F:DNA binding"/>
    <property type="evidence" value="ECO:0007669"/>
    <property type="project" value="InterPro"/>
</dbReference>
<dbReference type="Proteomes" id="UP000192569">
    <property type="component" value="Chromosome I"/>
</dbReference>
<protein>
    <submittedName>
        <fullName evidence="2">Looped-hinge helix DNA binding domain-containing protein, AbrB family</fullName>
    </submittedName>
</protein>
<dbReference type="NCBIfam" id="TIGR01439">
    <property type="entry name" value="lp_hng_hel_AbrB"/>
    <property type="match status" value="1"/>
</dbReference>
<organism evidence="2 3">
    <name type="scientific">Thermanaeromonas toyohensis ToBE</name>
    <dbReference type="NCBI Taxonomy" id="698762"/>
    <lineage>
        <taxon>Bacteria</taxon>
        <taxon>Bacillati</taxon>
        <taxon>Bacillota</taxon>
        <taxon>Clostridia</taxon>
        <taxon>Neomoorellales</taxon>
        <taxon>Neomoorellaceae</taxon>
        <taxon>Thermanaeromonas</taxon>
    </lineage>
</organism>
<dbReference type="Gene3D" id="2.10.260.10">
    <property type="match status" value="1"/>
</dbReference>
<dbReference type="SMART" id="SM00966">
    <property type="entry name" value="SpoVT_AbrB"/>
    <property type="match status" value="1"/>
</dbReference>
<evidence type="ECO:0000313" key="3">
    <source>
        <dbReference type="Proteomes" id="UP000192569"/>
    </source>
</evidence>